<accession>A0ABT8YIU5</accession>
<evidence type="ECO:0000313" key="2">
    <source>
        <dbReference type="EMBL" id="MDO6963619.1"/>
    </source>
</evidence>
<feature type="region of interest" description="Disordered" evidence="1">
    <location>
        <begin position="36"/>
        <end position="55"/>
    </location>
</feature>
<feature type="compositionally biased region" description="Basic and acidic residues" evidence="1">
    <location>
        <begin position="37"/>
        <end position="55"/>
    </location>
</feature>
<reference evidence="2" key="1">
    <citation type="journal article" date="2015" name="Int. J. Syst. Evol. Microbiol.">
        <title>Rhizobium alvei sp. nov., isolated from a freshwater river.</title>
        <authorList>
            <person name="Sheu S.Y."/>
            <person name="Huang H.W."/>
            <person name="Young C.C."/>
            <person name="Chen W.M."/>
        </authorList>
    </citation>
    <scope>NUCLEOTIDE SEQUENCE</scope>
    <source>
        <strain evidence="2">TNR-22</strain>
    </source>
</reference>
<proteinExistence type="predicted"/>
<dbReference type="Proteomes" id="UP001174932">
    <property type="component" value="Unassembled WGS sequence"/>
</dbReference>
<reference evidence="2" key="2">
    <citation type="submission" date="2023-07" db="EMBL/GenBank/DDBJ databases">
        <authorList>
            <person name="Shen H."/>
        </authorList>
    </citation>
    <scope>NUCLEOTIDE SEQUENCE</scope>
    <source>
        <strain evidence="2">TNR-22</strain>
    </source>
</reference>
<dbReference type="EMBL" id="JAUOZU010000006">
    <property type="protein sequence ID" value="MDO6963619.1"/>
    <property type="molecule type" value="Genomic_DNA"/>
</dbReference>
<evidence type="ECO:0000256" key="1">
    <source>
        <dbReference type="SAM" id="MobiDB-lite"/>
    </source>
</evidence>
<keyword evidence="3" id="KW-1185">Reference proteome</keyword>
<protein>
    <submittedName>
        <fullName evidence="2">Uncharacterized protein</fullName>
    </submittedName>
</protein>
<organism evidence="2 3">
    <name type="scientific">Rhizobium alvei</name>
    <dbReference type="NCBI Taxonomy" id="1132659"/>
    <lineage>
        <taxon>Bacteria</taxon>
        <taxon>Pseudomonadati</taxon>
        <taxon>Pseudomonadota</taxon>
        <taxon>Alphaproteobacteria</taxon>
        <taxon>Hyphomicrobiales</taxon>
        <taxon>Rhizobiaceae</taxon>
        <taxon>Rhizobium/Agrobacterium group</taxon>
        <taxon>Rhizobium</taxon>
    </lineage>
</organism>
<gene>
    <name evidence="2" type="ORF">Q4481_06600</name>
</gene>
<comment type="caution">
    <text evidence="2">The sequence shown here is derived from an EMBL/GenBank/DDBJ whole genome shotgun (WGS) entry which is preliminary data.</text>
</comment>
<sequence>MQPTEKSKQLVNGLEATFRPIGPRDLLAAALAMRAPEQAKKSAHDGKEKSGIRVA</sequence>
<evidence type="ECO:0000313" key="3">
    <source>
        <dbReference type="Proteomes" id="UP001174932"/>
    </source>
</evidence>
<dbReference type="RefSeq" id="WP_304375536.1">
    <property type="nucleotide sequence ID" value="NZ_JAUOZU010000006.1"/>
</dbReference>
<name>A0ABT8YIU5_9HYPH</name>